<dbReference type="RefSeq" id="WP_006775903.1">
    <property type="nucleotide sequence ID" value="NZ_CABJBJ010000011.1"/>
</dbReference>
<accession>A0A174V3I6</accession>
<evidence type="ECO:0000313" key="3">
    <source>
        <dbReference type="EMBL" id="RGJ06010.1"/>
    </source>
</evidence>
<dbReference type="EMBL" id="WNME01000003">
    <property type="protein sequence ID" value="MUB62731.1"/>
    <property type="molecule type" value="Genomic_DNA"/>
</dbReference>
<reference evidence="2 5" key="2">
    <citation type="submission" date="2019-09" db="EMBL/GenBank/DDBJ databases">
        <title>Draft genome sequencing of Hungatella hathewayi 123Y-2.</title>
        <authorList>
            <person name="Lv Q."/>
            <person name="Li S."/>
        </authorList>
    </citation>
    <scope>NUCLEOTIDE SEQUENCE [LARGE SCALE GENOMIC DNA]</scope>
    <source>
        <strain evidence="2 5">123Y-2</strain>
    </source>
</reference>
<dbReference type="Proteomes" id="UP000263014">
    <property type="component" value="Unassembled WGS sequence"/>
</dbReference>
<evidence type="ECO:0000256" key="1">
    <source>
        <dbReference type="SAM" id="Phobius"/>
    </source>
</evidence>
<evidence type="ECO:0000313" key="2">
    <source>
        <dbReference type="EMBL" id="MUB62731.1"/>
    </source>
</evidence>
<dbReference type="AlphaFoldDB" id="A0A174V3I6"/>
<evidence type="ECO:0000313" key="4">
    <source>
        <dbReference type="Proteomes" id="UP000263014"/>
    </source>
</evidence>
<comment type="caution">
    <text evidence="3">The sequence shown here is derived from an EMBL/GenBank/DDBJ whole genome shotgun (WGS) entry which is preliminary data.</text>
</comment>
<keyword evidence="1" id="KW-1133">Transmembrane helix</keyword>
<dbReference type="EMBL" id="QSON01000003">
    <property type="protein sequence ID" value="RGJ06010.1"/>
    <property type="molecule type" value="Genomic_DNA"/>
</dbReference>
<reference evidence="3 4" key="1">
    <citation type="submission" date="2018-08" db="EMBL/GenBank/DDBJ databases">
        <title>A genome reference for cultivated species of the human gut microbiota.</title>
        <authorList>
            <person name="Zou Y."/>
            <person name="Xue W."/>
            <person name="Luo G."/>
        </authorList>
    </citation>
    <scope>NUCLEOTIDE SEQUENCE [LARGE SCALE GENOMIC DNA]</scope>
    <source>
        <strain evidence="3 4">TM09-12</strain>
    </source>
</reference>
<evidence type="ECO:0000313" key="5">
    <source>
        <dbReference type="Proteomes" id="UP000434223"/>
    </source>
</evidence>
<dbReference type="GeneID" id="93150258"/>
<dbReference type="Proteomes" id="UP000434223">
    <property type="component" value="Unassembled WGS sequence"/>
</dbReference>
<organism evidence="3 4">
    <name type="scientific">Hungatella hathewayi</name>
    <dbReference type="NCBI Taxonomy" id="154046"/>
    <lineage>
        <taxon>Bacteria</taxon>
        <taxon>Bacillati</taxon>
        <taxon>Bacillota</taxon>
        <taxon>Clostridia</taxon>
        <taxon>Lachnospirales</taxon>
        <taxon>Lachnospiraceae</taxon>
        <taxon>Hungatella</taxon>
    </lineage>
</organism>
<protein>
    <submittedName>
        <fullName evidence="3">Uncharacterized protein</fullName>
    </submittedName>
</protein>
<gene>
    <name evidence="3" type="ORF">DXD79_08375</name>
    <name evidence="2" type="ORF">GNE07_06605</name>
</gene>
<feature type="transmembrane region" description="Helical" evidence="1">
    <location>
        <begin position="14"/>
        <end position="40"/>
    </location>
</feature>
<proteinExistence type="predicted"/>
<keyword evidence="1" id="KW-0472">Membrane</keyword>
<dbReference type="OrthoDB" id="2087510at2"/>
<sequence length="81" mass="9127">MYGKSDTDFPGTRLLNVIACINAGFDISGMILILALMFIGGELTIRSVSRNLSKEDKLEEMDERNQLIELKTKSQSFRLTQ</sequence>
<name>A0A174V3I6_9FIRM</name>
<keyword evidence="1" id="KW-0812">Transmembrane</keyword>